<name>A0ABP8HCA8_9BURK</name>
<accession>A0ABP8HCA8</accession>
<protein>
    <recommendedName>
        <fullName evidence="5">Diguanylate cyclase</fullName>
    </recommendedName>
</protein>
<dbReference type="SUPFAM" id="SSF55785">
    <property type="entry name" value="PYP-like sensor domain (PAS domain)"/>
    <property type="match status" value="1"/>
</dbReference>
<dbReference type="NCBIfam" id="TIGR00254">
    <property type="entry name" value="GGDEF"/>
    <property type="match status" value="1"/>
</dbReference>
<dbReference type="PROSITE" id="PS50887">
    <property type="entry name" value="GGDEF"/>
    <property type="match status" value="1"/>
</dbReference>
<dbReference type="PANTHER" id="PTHR44757:SF2">
    <property type="entry name" value="BIOFILM ARCHITECTURE MAINTENANCE PROTEIN MBAA"/>
    <property type="match status" value="1"/>
</dbReference>
<dbReference type="EMBL" id="BAABGJ010000011">
    <property type="protein sequence ID" value="GAA4337139.1"/>
    <property type="molecule type" value="Genomic_DNA"/>
</dbReference>
<comment type="caution">
    <text evidence="3">The sequence shown here is derived from an EMBL/GenBank/DDBJ whole genome shotgun (WGS) entry which is preliminary data.</text>
</comment>
<dbReference type="InterPro" id="IPR035965">
    <property type="entry name" value="PAS-like_dom_sf"/>
</dbReference>
<dbReference type="CDD" id="cd01949">
    <property type="entry name" value="GGDEF"/>
    <property type="match status" value="1"/>
</dbReference>
<dbReference type="Proteomes" id="UP001500975">
    <property type="component" value="Unassembled WGS sequence"/>
</dbReference>
<dbReference type="SUPFAM" id="SSF55073">
    <property type="entry name" value="Nucleotide cyclase"/>
    <property type="match status" value="1"/>
</dbReference>
<dbReference type="Pfam" id="PF00989">
    <property type="entry name" value="PAS"/>
    <property type="match status" value="1"/>
</dbReference>
<dbReference type="RefSeq" id="WP_345536940.1">
    <property type="nucleotide sequence ID" value="NZ_BAABGJ010000011.1"/>
</dbReference>
<dbReference type="InterPro" id="IPR052155">
    <property type="entry name" value="Biofilm_reg_signaling"/>
</dbReference>
<feature type="domain" description="PAS" evidence="1">
    <location>
        <begin position="46"/>
        <end position="117"/>
    </location>
</feature>
<dbReference type="InterPro" id="IPR029787">
    <property type="entry name" value="Nucleotide_cyclase"/>
</dbReference>
<organism evidence="3 4">
    <name type="scientific">Variovorax defluvii</name>
    <dbReference type="NCBI Taxonomy" id="913761"/>
    <lineage>
        <taxon>Bacteria</taxon>
        <taxon>Pseudomonadati</taxon>
        <taxon>Pseudomonadota</taxon>
        <taxon>Betaproteobacteria</taxon>
        <taxon>Burkholderiales</taxon>
        <taxon>Comamonadaceae</taxon>
        <taxon>Variovorax</taxon>
    </lineage>
</organism>
<evidence type="ECO:0000313" key="3">
    <source>
        <dbReference type="EMBL" id="GAA4337139.1"/>
    </source>
</evidence>
<evidence type="ECO:0000313" key="4">
    <source>
        <dbReference type="Proteomes" id="UP001500975"/>
    </source>
</evidence>
<dbReference type="InterPro" id="IPR043128">
    <property type="entry name" value="Rev_trsase/Diguanyl_cyclase"/>
</dbReference>
<dbReference type="CDD" id="cd00130">
    <property type="entry name" value="PAS"/>
    <property type="match status" value="1"/>
</dbReference>
<gene>
    <name evidence="3" type="ORF">GCM10023165_15020</name>
</gene>
<dbReference type="SMART" id="SM00091">
    <property type="entry name" value="PAS"/>
    <property type="match status" value="1"/>
</dbReference>
<proteinExistence type="predicted"/>
<dbReference type="SMART" id="SM00267">
    <property type="entry name" value="GGDEF"/>
    <property type="match status" value="1"/>
</dbReference>
<dbReference type="PANTHER" id="PTHR44757">
    <property type="entry name" value="DIGUANYLATE CYCLASE DGCP"/>
    <property type="match status" value="1"/>
</dbReference>
<evidence type="ECO:0008006" key="5">
    <source>
        <dbReference type="Google" id="ProtNLM"/>
    </source>
</evidence>
<dbReference type="InterPro" id="IPR000014">
    <property type="entry name" value="PAS"/>
</dbReference>
<keyword evidence="4" id="KW-1185">Reference proteome</keyword>
<feature type="domain" description="GGDEF" evidence="2">
    <location>
        <begin position="206"/>
        <end position="339"/>
    </location>
</feature>
<dbReference type="PROSITE" id="PS50112">
    <property type="entry name" value="PAS"/>
    <property type="match status" value="1"/>
</dbReference>
<dbReference type="InterPro" id="IPR000160">
    <property type="entry name" value="GGDEF_dom"/>
</dbReference>
<dbReference type="InterPro" id="IPR013767">
    <property type="entry name" value="PAS_fold"/>
</dbReference>
<reference evidence="4" key="1">
    <citation type="journal article" date="2019" name="Int. J. Syst. Evol. Microbiol.">
        <title>The Global Catalogue of Microorganisms (GCM) 10K type strain sequencing project: providing services to taxonomists for standard genome sequencing and annotation.</title>
        <authorList>
            <consortium name="The Broad Institute Genomics Platform"/>
            <consortium name="The Broad Institute Genome Sequencing Center for Infectious Disease"/>
            <person name="Wu L."/>
            <person name="Ma J."/>
        </authorList>
    </citation>
    <scope>NUCLEOTIDE SEQUENCE [LARGE SCALE GENOMIC DNA]</scope>
    <source>
        <strain evidence="4">JCM 17804</strain>
    </source>
</reference>
<dbReference type="NCBIfam" id="TIGR00229">
    <property type="entry name" value="sensory_box"/>
    <property type="match status" value="1"/>
</dbReference>
<dbReference type="Gene3D" id="3.30.450.20">
    <property type="entry name" value="PAS domain"/>
    <property type="match status" value="1"/>
</dbReference>
<evidence type="ECO:0000259" key="1">
    <source>
        <dbReference type="PROSITE" id="PS50112"/>
    </source>
</evidence>
<dbReference type="Gene3D" id="3.30.70.270">
    <property type="match status" value="1"/>
</dbReference>
<evidence type="ECO:0000259" key="2">
    <source>
        <dbReference type="PROSITE" id="PS50887"/>
    </source>
</evidence>
<dbReference type="Pfam" id="PF00990">
    <property type="entry name" value="GGDEF"/>
    <property type="match status" value="1"/>
</dbReference>
<sequence>MHKAMLSAPRVAGALLALLAIGLLPAFRRRAGRGHETCRIQAQERAWRDLVTVFEHTTDYVVQTDARGRIHYMNPALRRSLGIAPHDTVQGFDVTRFNTPETNDLFVGTILPAAEADGVWIGETTVYAADRRVVPVNQMVIAHKGADGRVHLYSSVMRDITDQLASRRRQQQENARLLQLSRRDPLTGLLNRAGFEAFLEQHRSTEALALLYIDLDRFKAVNDTHGHAVGDQLLQQFARRLQAILRQDDAAARLGGDEFAIALTGADGGTRAQAMADEVVAAARLQFEVADRRLEIGASVGIALGADGTVGWHTLIDRADRMLYQAKKAGRGRHAGIAQ</sequence>